<keyword evidence="1" id="KW-0732">Signal</keyword>
<dbReference type="GO" id="GO:0016787">
    <property type="term" value="F:hydrolase activity"/>
    <property type="evidence" value="ECO:0007669"/>
    <property type="project" value="InterPro"/>
</dbReference>
<keyword evidence="3" id="KW-1185">Reference proteome</keyword>
<dbReference type="RefSeq" id="WP_144856967.1">
    <property type="nucleotide sequence ID" value="NZ_BAAAYT010000001.1"/>
</dbReference>
<feature type="signal peptide" evidence="1">
    <location>
        <begin position="1"/>
        <end position="29"/>
    </location>
</feature>
<protein>
    <submittedName>
        <fullName evidence="2">Lipase (Class 2)</fullName>
    </submittedName>
</protein>
<sequence length="314" mass="32793">MTMTSARTALAAVAATPFVLGLAASPASAAPERYGPYQLNFTGALAYSTGAPDALPLGVNDWSCRTTSVNPDPVVLVHGTFSNHYTSFARMAPALKAAGHCLYSFNYGTDGSSLIAQLPGVYGTTGLESNAGELSAFMATVRQRTGSDTLDLVGWSQGGTIISDVLKEEGGNGVDHVVTLGATHHGTTLSGLGTFAREVAGEEPIGASLGQAAVDQIRGSAYMQDLTSTPDTVPGVDYTVIGTRYDEVSTPYQATFLEEGSGSEVDNITLQRGCAIDLSDHLSMVYSPRAIDLTNRALSSRWTFVRCAPNAPIL</sequence>
<dbReference type="SUPFAM" id="SSF53474">
    <property type="entry name" value="alpha/beta-Hydrolases"/>
    <property type="match status" value="1"/>
</dbReference>
<reference evidence="2 3" key="1">
    <citation type="submission" date="2019-06" db="EMBL/GenBank/DDBJ databases">
        <title>Sequencing the genomes of 1000 actinobacteria strains.</title>
        <authorList>
            <person name="Klenk H.-P."/>
        </authorList>
    </citation>
    <scope>NUCLEOTIDE SEQUENCE [LARGE SCALE GENOMIC DNA]</scope>
    <source>
        <strain evidence="2 3">DSM 18935</strain>
    </source>
</reference>
<dbReference type="InterPro" id="IPR029058">
    <property type="entry name" value="AB_hydrolase_fold"/>
</dbReference>
<organism evidence="2 3">
    <name type="scientific">Marihabitans asiaticum</name>
    <dbReference type="NCBI Taxonomy" id="415218"/>
    <lineage>
        <taxon>Bacteria</taxon>
        <taxon>Bacillati</taxon>
        <taxon>Actinomycetota</taxon>
        <taxon>Actinomycetes</taxon>
        <taxon>Micrococcales</taxon>
        <taxon>Intrasporangiaceae</taxon>
        <taxon>Marihabitans</taxon>
    </lineage>
</organism>
<evidence type="ECO:0000313" key="2">
    <source>
        <dbReference type="EMBL" id="TWD15975.1"/>
    </source>
</evidence>
<dbReference type="AlphaFoldDB" id="A0A560WEQ3"/>
<evidence type="ECO:0000256" key="1">
    <source>
        <dbReference type="SAM" id="SignalP"/>
    </source>
</evidence>
<dbReference type="OrthoDB" id="8871309at2"/>
<dbReference type="Proteomes" id="UP000315628">
    <property type="component" value="Unassembled WGS sequence"/>
</dbReference>
<dbReference type="GO" id="GO:0016042">
    <property type="term" value="P:lipid catabolic process"/>
    <property type="evidence" value="ECO:0007669"/>
    <property type="project" value="InterPro"/>
</dbReference>
<dbReference type="InterPro" id="IPR002918">
    <property type="entry name" value="Lipase_EstA/Esterase_EstB"/>
</dbReference>
<dbReference type="Pfam" id="PF01674">
    <property type="entry name" value="Lipase_2"/>
    <property type="match status" value="1"/>
</dbReference>
<dbReference type="EMBL" id="VIUW01000002">
    <property type="protein sequence ID" value="TWD15975.1"/>
    <property type="molecule type" value="Genomic_DNA"/>
</dbReference>
<accession>A0A560WEQ3</accession>
<dbReference type="Gene3D" id="3.40.50.1820">
    <property type="entry name" value="alpha/beta hydrolase"/>
    <property type="match status" value="1"/>
</dbReference>
<name>A0A560WEQ3_9MICO</name>
<proteinExistence type="predicted"/>
<gene>
    <name evidence="2" type="ORF">FB557_1515</name>
</gene>
<feature type="chain" id="PRO_5021872738" evidence="1">
    <location>
        <begin position="30"/>
        <end position="314"/>
    </location>
</feature>
<evidence type="ECO:0000313" key="3">
    <source>
        <dbReference type="Proteomes" id="UP000315628"/>
    </source>
</evidence>
<comment type="caution">
    <text evidence="2">The sequence shown here is derived from an EMBL/GenBank/DDBJ whole genome shotgun (WGS) entry which is preliminary data.</text>
</comment>